<evidence type="ECO:0000313" key="4">
    <source>
        <dbReference type="EMBL" id="TXH82747.1"/>
    </source>
</evidence>
<keyword evidence="2" id="KW-0732">Signal</keyword>
<dbReference type="RefSeq" id="WP_004323011.1">
    <property type="nucleotide sequence ID" value="NC_011662.2"/>
</dbReference>
<evidence type="ECO:0000313" key="6">
    <source>
        <dbReference type="Proteomes" id="UP000321192"/>
    </source>
</evidence>
<feature type="region of interest" description="Disordered" evidence="1">
    <location>
        <begin position="24"/>
        <end position="110"/>
    </location>
</feature>
<dbReference type="EMBL" id="CP001281">
    <property type="protein sequence ID" value="ACR01116.1"/>
    <property type="molecule type" value="Genomic_DNA"/>
</dbReference>
<keyword evidence="5" id="KW-1185">Reference proteome</keyword>
<feature type="compositionally biased region" description="Basic and acidic residues" evidence="1">
    <location>
        <begin position="36"/>
        <end position="101"/>
    </location>
</feature>
<reference evidence="4 6" key="3">
    <citation type="submission" date="2018-09" db="EMBL/GenBank/DDBJ databases">
        <title>Metagenome Assembled Genomes from an Advanced Water Purification Facility.</title>
        <authorList>
            <person name="Stamps B.W."/>
            <person name="Spear J.R."/>
        </authorList>
    </citation>
    <scope>NUCLEOTIDE SEQUENCE [LARGE SCALE GENOMIC DNA]</scope>
    <source>
        <strain evidence="4">Bin_27_1</strain>
    </source>
</reference>
<protein>
    <recommendedName>
        <fullName evidence="7">RcnB family protein</fullName>
    </recommendedName>
</protein>
<reference evidence="3 5" key="2">
    <citation type="journal article" date="2012" name="Stand. Genomic Sci.">
        <title>Complete genome sequence of Thauera aminoaromatica strain MZ1T.</title>
        <authorList>
            <person name="Jiang K."/>
            <person name="Sanseverino J."/>
            <person name="Chauhan A."/>
            <person name="Lucas S."/>
            <person name="Copeland A."/>
            <person name="Lapidus A."/>
            <person name="Del Rio T.G."/>
            <person name="Dalin E."/>
            <person name="Tice H."/>
            <person name="Bruce D."/>
            <person name="Goodwin L."/>
            <person name="Pitluck S."/>
            <person name="Sims D."/>
            <person name="Brettin T."/>
            <person name="Detter J.C."/>
            <person name="Han C."/>
            <person name="Chang Y.J."/>
            <person name="Larimer F."/>
            <person name="Land M."/>
            <person name="Hauser L."/>
            <person name="Kyrpides N.C."/>
            <person name="Mikhailova N."/>
            <person name="Moser S."/>
            <person name="Jegier P."/>
            <person name="Close D."/>
            <person name="Debruyn J.M."/>
            <person name="Wang Y."/>
            <person name="Layton A.C."/>
            <person name="Allen M.S."/>
            <person name="Sayler G.S."/>
        </authorList>
    </citation>
    <scope>NUCLEOTIDE SEQUENCE [LARGE SCALE GENOMIC DNA]</scope>
    <source>
        <strain evidence="3 5">MZ1T</strain>
    </source>
</reference>
<proteinExistence type="predicted"/>
<name>C4K9P0_THASP</name>
<dbReference type="Proteomes" id="UP000321192">
    <property type="component" value="Unassembled WGS sequence"/>
</dbReference>
<organism evidence="3 5">
    <name type="scientific">Thauera aminoaromatica</name>
    <dbReference type="NCBI Taxonomy" id="164330"/>
    <lineage>
        <taxon>Bacteria</taxon>
        <taxon>Pseudomonadati</taxon>
        <taxon>Pseudomonadota</taxon>
        <taxon>Betaproteobacteria</taxon>
        <taxon>Rhodocyclales</taxon>
        <taxon>Zoogloeaceae</taxon>
        <taxon>Thauera</taxon>
    </lineage>
</organism>
<dbReference type="OrthoDB" id="5432438at2"/>
<dbReference type="eggNOG" id="COG5455">
    <property type="taxonomic scope" value="Bacteria"/>
</dbReference>
<dbReference type="Proteomes" id="UP000002186">
    <property type="component" value="Chromosome"/>
</dbReference>
<dbReference type="KEGG" id="tmz:Tmz1t_2514"/>
<dbReference type="EMBL" id="SSFD01000233">
    <property type="protein sequence ID" value="TXH82747.1"/>
    <property type="molecule type" value="Genomic_DNA"/>
</dbReference>
<evidence type="ECO:0000256" key="1">
    <source>
        <dbReference type="SAM" id="MobiDB-lite"/>
    </source>
</evidence>
<gene>
    <name evidence="3" type="ordered locus">Tmz1t_2514</name>
    <name evidence="4" type="ORF">E6Q80_14850</name>
</gene>
<evidence type="ECO:0000313" key="3">
    <source>
        <dbReference type="EMBL" id="ACR01116.1"/>
    </source>
</evidence>
<evidence type="ECO:0000256" key="2">
    <source>
        <dbReference type="SAM" id="SignalP"/>
    </source>
</evidence>
<sequence>MNIGKLRHKATAGLIVAALLAGPAFADKPDGAGGGKPDRVQGGKPDHGGPQERGDKRPDKRSEQGNRDVRGDETRGRGGDRDGGQARGREQDRDREHRTDRAGSSPRVSAYFSDRHREVVRQYYGDRFRAGDCPPGLAKKGNGCMPPGQAKKWRIGAPLPRDVVWYDAPGDIVLRLGMPPEGHRFVRVAADILLISVGTGMVVDAIEDLSRL</sequence>
<dbReference type="STRING" id="85643.Tmz1t_2514"/>
<accession>A0A5C7SG29</accession>
<feature type="chain" id="PRO_5042451211" description="RcnB family protein" evidence="2">
    <location>
        <begin position="27"/>
        <end position="212"/>
    </location>
</feature>
<dbReference type="Gene3D" id="3.10.450.160">
    <property type="entry name" value="inner membrane protein cigr"/>
    <property type="match status" value="1"/>
</dbReference>
<evidence type="ECO:0008006" key="7">
    <source>
        <dbReference type="Google" id="ProtNLM"/>
    </source>
</evidence>
<feature type="signal peptide" evidence="2">
    <location>
        <begin position="1"/>
        <end position="26"/>
    </location>
</feature>
<evidence type="ECO:0000313" key="5">
    <source>
        <dbReference type="Proteomes" id="UP000002186"/>
    </source>
</evidence>
<dbReference type="AlphaFoldDB" id="C4K9P0"/>
<dbReference type="HOGENOM" id="CLU_119049_0_0_4"/>
<accession>C4K9P0</accession>
<reference evidence="5" key="1">
    <citation type="submission" date="2009-05" db="EMBL/GenBank/DDBJ databases">
        <title>Complete sequence of chromosome of Thauera sp. MZ1T.</title>
        <authorList>
            <consortium name="US DOE Joint Genome Institute"/>
            <person name="Lucas S."/>
            <person name="Copeland A."/>
            <person name="Lapidus A."/>
            <person name="Glavina del Rio T."/>
            <person name="Dalin E."/>
            <person name="Tice H."/>
            <person name="Bruce D."/>
            <person name="Goodwin L."/>
            <person name="Pitluck S."/>
            <person name="Sims D."/>
            <person name="Brettin T."/>
            <person name="Detter J.C."/>
            <person name="Han C."/>
            <person name="Larimer F."/>
            <person name="Land M."/>
            <person name="Hauser L."/>
            <person name="Kyrpides N."/>
            <person name="Mikhailova N."/>
            <person name="Sayler G.S."/>
        </authorList>
    </citation>
    <scope>NUCLEOTIDE SEQUENCE [LARGE SCALE GENOMIC DNA]</scope>
    <source>
        <strain evidence="5">MZ1T</strain>
    </source>
</reference>